<protein>
    <submittedName>
        <fullName evidence="1">Uncharacterized protein</fullName>
    </submittedName>
</protein>
<name>A0A8J5KCS3_ZINOF</name>
<comment type="caution">
    <text evidence="1">The sequence shown here is derived from an EMBL/GenBank/DDBJ whole genome shotgun (WGS) entry which is preliminary data.</text>
</comment>
<organism evidence="1 2">
    <name type="scientific">Zingiber officinale</name>
    <name type="common">Ginger</name>
    <name type="synonym">Amomum zingiber</name>
    <dbReference type="NCBI Taxonomy" id="94328"/>
    <lineage>
        <taxon>Eukaryota</taxon>
        <taxon>Viridiplantae</taxon>
        <taxon>Streptophyta</taxon>
        <taxon>Embryophyta</taxon>
        <taxon>Tracheophyta</taxon>
        <taxon>Spermatophyta</taxon>
        <taxon>Magnoliopsida</taxon>
        <taxon>Liliopsida</taxon>
        <taxon>Zingiberales</taxon>
        <taxon>Zingiberaceae</taxon>
        <taxon>Zingiber</taxon>
    </lineage>
</organism>
<accession>A0A8J5KCS3</accession>
<evidence type="ECO:0000313" key="2">
    <source>
        <dbReference type="Proteomes" id="UP000734854"/>
    </source>
</evidence>
<gene>
    <name evidence="1" type="ORF">ZIOFF_061631</name>
</gene>
<dbReference type="AlphaFoldDB" id="A0A8J5KCS3"/>
<dbReference type="InterPro" id="IPR012881">
    <property type="entry name" value="DUF1685"/>
</dbReference>
<reference evidence="1 2" key="1">
    <citation type="submission" date="2020-08" db="EMBL/GenBank/DDBJ databases">
        <title>Plant Genome Project.</title>
        <authorList>
            <person name="Zhang R.-G."/>
        </authorList>
    </citation>
    <scope>NUCLEOTIDE SEQUENCE [LARGE SCALE GENOMIC DNA]</scope>
    <source>
        <tissue evidence="1">Rhizome</tissue>
    </source>
</reference>
<dbReference type="EMBL" id="JACMSC010000017">
    <property type="protein sequence ID" value="KAG6478197.1"/>
    <property type="molecule type" value="Genomic_DNA"/>
</dbReference>
<keyword evidence="2" id="KW-1185">Reference proteome</keyword>
<dbReference type="Proteomes" id="UP000734854">
    <property type="component" value="Unassembled WGS sequence"/>
</dbReference>
<sequence length="83" mass="10027">MRSLSPDSDHEEAWLHRQAIHRVRRRSVTDEELDKLRGCIDLGFSFDEVAFADVARAQRYRFRDHHLDSPLNFDFQRRMLKEQ</sequence>
<proteinExistence type="predicted"/>
<dbReference type="Pfam" id="PF07939">
    <property type="entry name" value="DUF1685"/>
    <property type="match status" value="1"/>
</dbReference>
<evidence type="ECO:0000313" key="1">
    <source>
        <dbReference type="EMBL" id="KAG6478197.1"/>
    </source>
</evidence>